<keyword evidence="3" id="KW-1185">Reference proteome</keyword>
<keyword evidence="1" id="KW-0812">Transmembrane</keyword>
<sequence>MANFQSPANATDLDSCLYNVLRQTLPALQGVVDSQGNQVSNITQAVGITYQRCVTTCGSGPQPFDWHGFSKLFTAWFLPCLALISQLPYGANDTLDNFEAMVLTVGSPMLAAYSLALSVTSNRSIVKRFRRSNHPNSQMATQIVASLQHVSFGLPREEHILPSLIALQQNDLWWRRLDDGLNSVGSRWTLAAIMSMVYVALAYVLTWVDRIESQLQGPNNCQWQSAATLWISLLPIVICYLQLSPKSDLKRINRALEYANQCFYVATETNQVERRVGSRTIVLESDSCRDTVREDELCTTPICFYARVFPWLQAARKIADAFDAASQSASNNTTPPSSRSETIRYCTLHHDHAGTDPSDLFDIFAVSVIAALFLQWGITGPAIAVEYFTPTKGLDCLSGSLLLYGSAATVVWMLCVLSSVLARSYTTSLHGLSRKVAGWLATITRLLAKTLAAVNAFYIVLLSLLQFSNVYDSCYCRYSFPGFGNNKAYIKLEYSEDDNRLVNLYWIGGMIMVSLVSLLFIIAMNLLKRRPEPRVGSLEQAYEEYVMVNLR</sequence>
<protein>
    <submittedName>
        <fullName evidence="2">Uncharacterized protein</fullName>
    </submittedName>
</protein>
<dbReference type="Proteomes" id="UP000054549">
    <property type="component" value="Unassembled WGS sequence"/>
</dbReference>
<dbReference type="STRING" id="946122.A0A0C2W8T0"/>
<evidence type="ECO:0000256" key="1">
    <source>
        <dbReference type="SAM" id="Phobius"/>
    </source>
</evidence>
<feature type="transmembrane region" description="Helical" evidence="1">
    <location>
        <begin position="72"/>
        <end position="89"/>
    </location>
</feature>
<proteinExistence type="predicted"/>
<evidence type="ECO:0000313" key="2">
    <source>
        <dbReference type="EMBL" id="KIL57582.1"/>
    </source>
</evidence>
<keyword evidence="1" id="KW-1133">Transmembrane helix</keyword>
<organism evidence="2 3">
    <name type="scientific">Amanita muscaria (strain Koide BX008)</name>
    <dbReference type="NCBI Taxonomy" id="946122"/>
    <lineage>
        <taxon>Eukaryota</taxon>
        <taxon>Fungi</taxon>
        <taxon>Dikarya</taxon>
        <taxon>Basidiomycota</taxon>
        <taxon>Agaricomycotina</taxon>
        <taxon>Agaricomycetes</taxon>
        <taxon>Agaricomycetidae</taxon>
        <taxon>Agaricales</taxon>
        <taxon>Pluteineae</taxon>
        <taxon>Amanitaceae</taxon>
        <taxon>Amanita</taxon>
    </lineage>
</organism>
<dbReference type="AlphaFoldDB" id="A0A0C2W8T0"/>
<feature type="transmembrane region" description="Helical" evidence="1">
    <location>
        <begin position="504"/>
        <end position="527"/>
    </location>
</feature>
<reference evidence="2 3" key="1">
    <citation type="submission" date="2014-04" db="EMBL/GenBank/DDBJ databases">
        <title>Evolutionary Origins and Diversification of the Mycorrhizal Mutualists.</title>
        <authorList>
            <consortium name="DOE Joint Genome Institute"/>
            <consortium name="Mycorrhizal Genomics Consortium"/>
            <person name="Kohler A."/>
            <person name="Kuo A."/>
            <person name="Nagy L.G."/>
            <person name="Floudas D."/>
            <person name="Copeland A."/>
            <person name="Barry K.W."/>
            <person name="Cichocki N."/>
            <person name="Veneault-Fourrey C."/>
            <person name="LaButti K."/>
            <person name="Lindquist E.A."/>
            <person name="Lipzen A."/>
            <person name="Lundell T."/>
            <person name="Morin E."/>
            <person name="Murat C."/>
            <person name="Riley R."/>
            <person name="Ohm R."/>
            <person name="Sun H."/>
            <person name="Tunlid A."/>
            <person name="Henrissat B."/>
            <person name="Grigoriev I.V."/>
            <person name="Hibbett D.S."/>
            <person name="Martin F."/>
        </authorList>
    </citation>
    <scope>NUCLEOTIDE SEQUENCE [LARGE SCALE GENOMIC DNA]</scope>
    <source>
        <strain evidence="2 3">Koide BX008</strain>
    </source>
</reference>
<feature type="transmembrane region" description="Helical" evidence="1">
    <location>
        <begin position="101"/>
        <end position="121"/>
    </location>
</feature>
<feature type="transmembrane region" description="Helical" evidence="1">
    <location>
        <begin position="446"/>
        <end position="465"/>
    </location>
</feature>
<keyword evidence="1" id="KW-0472">Membrane</keyword>
<feature type="transmembrane region" description="Helical" evidence="1">
    <location>
        <begin position="225"/>
        <end position="243"/>
    </location>
</feature>
<dbReference type="EMBL" id="KN818364">
    <property type="protein sequence ID" value="KIL57582.1"/>
    <property type="molecule type" value="Genomic_DNA"/>
</dbReference>
<name>A0A0C2W8T0_AMAMK</name>
<feature type="transmembrane region" description="Helical" evidence="1">
    <location>
        <begin position="360"/>
        <end position="383"/>
    </location>
</feature>
<accession>A0A0C2W8T0</accession>
<dbReference type="HOGENOM" id="CLU_015738_0_0_1"/>
<dbReference type="InParanoid" id="A0A0C2W8T0"/>
<gene>
    <name evidence="2" type="ORF">M378DRAFT_87696</name>
</gene>
<evidence type="ECO:0000313" key="3">
    <source>
        <dbReference type="Proteomes" id="UP000054549"/>
    </source>
</evidence>
<feature type="transmembrane region" description="Helical" evidence="1">
    <location>
        <begin position="403"/>
        <end position="425"/>
    </location>
</feature>
<dbReference type="OrthoDB" id="5392263at2759"/>
<feature type="transmembrane region" description="Helical" evidence="1">
    <location>
        <begin position="184"/>
        <end position="205"/>
    </location>
</feature>